<feature type="transmembrane region" description="Helical" evidence="1">
    <location>
        <begin position="21"/>
        <end position="40"/>
    </location>
</feature>
<evidence type="ECO:0000313" key="2">
    <source>
        <dbReference type="EMBL" id="AMO36723.1"/>
    </source>
</evidence>
<dbReference type="RefSeq" id="WP_048702908.1">
    <property type="nucleotide sequence ID" value="NZ_CP014646.1"/>
</dbReference>
<accession>A0A127K435</accession>
<evidence type="ECO:0000313" key="3">
    <source>
        <dbReference type="Proteomes" id="UP000036902"/>
    </source>
</evidence>
<feature type="transmembrane region" description="Helical" evidence="1">
    <location>
        <begin position="46"/>
        <end position="66"/>
    </location>
</feature>
<dbReference type="AlphaFoldDB" id="A0A127K435"/>
<gene>
    <name evidence="2" type="ORF">AC731_007070</name>
</gene>
<dbReference type="STRING" id="1134435.AC731_007070"/>
<keyword evidence="1" id="KW-0812">Transmembrane</keyword>
<organism evidence="2 3">
    <name type="scientific">Thauera humireducens</name>
    <dbReference type="NCBI Taxonomy" id="1134435"/>
    <lineage>
        <taxon>Bacteria</taxon>
        <taxon>Pseudomonadati</taxon>
        <taxon>Pseudomonadota</taxon>
        <taxon>Betaproteobacteria</taxon>
        <taxon>Rhodocyclales</taxon>
        <taxon>Zoogloeaceae</taxon>
        <taxon>Thauera</taxon>
    </lineage>
</organism>
<name>A0A127K435_9RHOO</name>
<dbReference type="Proteomes" id="UP000036902">
    <property type="component" value="Chromosome"/>
</dbReference>
<reference evidence="3" key="1">
    <citation type="submission" date="2016-03" db="EMBL/GenBank/DDBJ databases">
        <authorList>
            <person name="Ma C."/>
            <person name="Zhou S."/>
            <person name="Yang G."/>
        </authorList>
    </citation>
    <scope>NUCLEOTIDE SEQUENCE [LARGE SCALE GENOMIC DNA]</scope>
    <source>
        <strain evidence="3">SgZ-1</strain>
    </source>
</reference>
<keyword evidence="3" id="KW-1185">Reference proteome</keyword>
<keyword evidence="1" id="KW-0472">Membrane</keyword>
<proteinExistence type="predicted"/>
<protein>
    <submittedName>
        <fullName evidence="2">Uncharacterized protein</fullName>
    </submittedName>
</protein>
<dbReference type="KEGG" id="thu:AC731_007070"/>
<sequence length="73" mass="7988">MDATPDHDPATCKHWWHSRTIWINVLAAGLLALEATTGMLQPLLPVNLYTAIAVGLPVINAMLRVLTTQAIRT</sequence>
<evidence type="ECO:0000256" key="1">
    <source>
        <dbReference type="SAM" id="Phobius"/>
    </source>
</evidence>
<keyword evidence="1" id="KW-1133">Transmembrane helix</keyword>
<dbReference type="EMBL" id="CP014646">
    <property type="protein sequence ID" value="AMO36723.1"/>
    <property type="molecule type" value="Genomic_DNA"/>
</dbReference>